<protein>
    <submittedName>
        <fullName evidence="1">Uncharacterized protein</fullName>
    </submittedName>
</protein>
<sequence>MRPLLGGFVVVSAVGMEAHELRSVEKAESEKVRKQQAAEVFAAAGNIVLARAGDDVFLDRSKFGCDVGLEPQFGFNGNIALGDLRKGFVKAQPARVLRIAEVEKVGDLLVAGESLARCARHNILSRLVGKDDVLNLCEILGVAETGSTEFDYLNGHLVFLPFLSLRGFPQIYRLIR</sequence>
<dbReference type="EMBL" id="VSSQ01078709">
    <property type="protein sequence ID" value="MPN28418.1"/>
    <property type="molecule type" value="Genomic_DNA"/>
</dbReference>
<reference evidence="1" key="1">
    <citation type="submission" date="2019-08" db="EMBL/GenBank/DDBJ databases">
        <authorList>
            <person name="Kucharzyk K."/>
            <person name="Murdoch R.W."/>
            <person name="Higgins S."/>
            <person name="Loffler F."/>
        </authorList>
    </citation>
    <scope>NUCLEOTIDE SEQUENCE</scope>
</reference>
<dbReference type="AlphaFoldDB" id="A0A645GNC6"/>
<proteinExistence type="predicted"/>
<gene>
    <name evidence="1" type="ORF">SDC9_175859</name>
</gene>
<name>A0A645GNC6_9ZZZZ</name>
<comment type="caution">
    <text evidence="1">The sequence shown here is derived from an EMBL/GenBank/DDBJ whole genome shotgun (WGS) entry which is preliminary data.</text>
</comment>
<accession>A0A645GNC6</accession>
<organism evidence="1">
    <name type="scientific">bioreactor metagenome</name>
    <dbReference type="NCBI Taxonomy" id="1076179"/>
    <lineage>
        <taxon>unclassified sequences</taxon>
        <taxon>metagenomes</taxon>
        <taxon>ecological metagenomes</taxon>
    </lineage>
</organism>
<evidence type="ECO:0000313" key="1">
    <source>
        <dbReference type="EMBL" id="MPN28418.1"/>
    </source>
</evidence>